<dbReference type="GO" id="GO:0005737">
    <property type="term" value="C:cytoplasm"/>
    <property type="evidence" value="ECO:0007669"/>
    <property type="project" value="TreeGrafter"/>
</dbReference>
<dbReference type="RefSeq" id="WP_201244412.1">
    <property type="nucleotide sequence ID" value="NZ_NHSF01000035.1"/>
</dbReference>
<dbReference type="SMART" id="SM01152">
    <property type="entry name" value="DUF167"/>
    <property type="match status" value="1"/>
</dbReference>
<accession>A0AAJ0UEJ5</accession>
<dbReference type="PANTHER" id="PTHR13420:SF7">
    <property type="entry name" value="UPF0235 PROTEIN C15ORF40"/>
    <property type="match status" value="1"/>
</dbReference>
<dbReference type="HAMAP" id="MF_00634">
    <property type="entry name" value="UPF0235"/>
    <property type="match status" value="1"/>
</dbReference>
<comment type="similarity">
    <text evidence="1 2">Belongs to the UPF0235 family.</text>
</comment>
<sequence>MSDPRDTHWYRWDGENLLLRLRVQPRAGRNAFAEPFGDARKVKLKAPPVDGRANAELLRFIAECFGVPRSAVELVSGRQSRTKQLRIANPQRLTLGIVAARDER</sequence>
<organism evidence="3 4">
    <name type="scientific">Halochromatium salexigens</name>
    <name type="common">Chromatium salexigens</name>
    <dbReference type="NCBI Taxonomy" id="49447"/>
    <lineage>
        <taxon>Bacteria</taxon>
        <taxon>Pseudomonadati</taxon>
        <taxon>Pseudomonadota</taxon>
        <taxon>Gammaproteobacteria</taxon>
        <taxon>Chromatiales</taxon>
        <taxon>Chromatiaceae</taxon>
        <taxon>Halochromatium</taxon>
    </lineage>
</organism>
<protein>
    <recommendedName>
        <fullName evidence="2">UPF0235 protein CCR82_05510</fullName>
    </recommendedName>
</protein>
<evidence type="ECO:0000256" key="1">
    <source>
        <dbReference type="ARBA" id="ARBA00010364"/>
    </source>
</evidence>
<dbReference type="EMBL" id="NHSF01000035">
    <property type="protein sequence ID" value="MBK5929996.1"/>
    <property type="molecule type" value="Genomic_DNA"/>
</dbReference>
<gene>
    <name evidence="3" type="ORF">CCR82_05510</name>
</gene>
<dbReference type="PANTHER" id="PTHR13420">
    <property type="entry name" value="UPF0235 PROTEIN C15ORF40"/>
    <property type="match status" value="1"/>
</dbReference>
<reference evidence="3" key="2">
    <citation type="journal article" date="2020" name="Microorganisms">
        <title>Osmotic Adaptation and Compatible Solute Biosynthesis of Phototrophic Bacteria as Revealed from Genome Analyses.</title>
        <authorList>
            <person name="Imhoff J.F."/>
            <person name="Rahn T."/>
            <person name="Kunzel S."/>
            <person name="Keller A."/>
            <person name="Neulinger S.C."/>
        </authorList>
    </citation>
    <scope>NUCLEOTIDE SEQUENCE</scope>
    <source>
        <strain evidence="3">DSM 4395</strain>
    </source>
</reference>
<name>A0AAJ0UEJ5_HALSE</name>
<dbReference type="InterPro" id="IPR003746">
    <property type="entry name" value="DUF167"/>
</dbReference>
<reference evidence="3" key="1">
    <citation type="submission" date="2017-05" db="EMBL/GenBank/DDBJ databases">
        <authorList>
            <person name="Imhoff J.F."/>
            <person name="Rahn T."/>
            <person name="Kuenzel S."/>
            <person name="Neulinger S.C."/>
        </authorList>
    </citation>
    <scope>NUCLEOTIDE SEQUENCE</scope>
    <source>
        <strain evidence="3">DSM 4395</strain>
    </source>
</reference>
<dbReference type="AlphaFoldDB" id="A0AAJ0UEJ5"/>
<evidence type="ECO:0000313" key="3">
    <source>
        <dbReference type="EMBL" id="MBK5929996.1"/>
    </source>
</evidence>
<dbReference type="SUPFAM" id="SSF69786">
    <property type="entry name" value="YggU-like"/>
    <property type="match status" value="1"/>
</dbReference>
<proteinExistence type="inferred from homology"/>
<dbReference type="Pfam" id="PF02594">
    <property type="entry name" value="DUF167"/>
    <property type="match status" value="1"/>
</dbReference>
<dbReference type="Gene3D" id="3.30.1200.10">
    <property type="entry name" value="YggU-like"/>
    <property type="match status" value="1"/>
</dbReference>
<evidence type="ECO:0000256" key="2">
    <source>
        <dbReference type="HAMAP-Rule" id="MF_00634"/>
    </source>
</evidence>
<comment type="caution">
    <text evidence="3">The sequence shown here is derived from an EMBL/GenBank/DDBJ whole genome shotgun (WGS) entry which is preliminary data.</text>
</comment>
<dbReference type="Proteomes" id="UP001296967">
    <property type="component" value="Unassembled WGS sequence"/>
</dbReference>
<keyword evidence="4" id="KW-1185">Reference proteome</keyword>
<evidence type="ECO:0000313" key="4">
    <source>
        <dbReference type="Proteomes" id="UP001296967"/>
    </source>
</evidence>
<dbReference type="NCBIfam" id="TIGR00251">
    <property type="entry name" value="DUF167 family protein"/>
    <property type="match status" value="1"/>
</dbReference>
<dbReference type="InterPro" id="IPR036591">
    <property type="entry name" value="YggU-like_sf"/>
</dbReference>